<evidence type="ECO:0000313" key="1">
    <source>
        <dbReference type="EMBL" id="SDE56004.1"/>
    </source>
</evidence>
<reference evidence="2" key="1">
    <citation type="submission" date="2016-10" db="EMBL/GenBank/DDBJ databases">
        <authorList>
            <person name="Varghese N."/>
        </authorList>
    </citation>
    <scope>NUCLEOTIDE SEQUENCE [LARGE SCALE GENOMIC DNA]</scope>
    <source>
        <strain evidence="2">DSM 20639</strain>
    </source>
</reference>
<keyword evidence="2" id="KW-1185">Reference proteome</keyword>
<dbReference type="Proteomes" id="UP000182744">
    <property type="component" value="Unassembled WGS sequence"/>
</dbReference>
<gene>
    <name evidence="1" type="ORF">SAMN05421878_11355</name>
</gene>
<protein>
    <submittedName>
        <fullName evidence="1">Uncharacterized protein</fullName>
    </submittedName>
</protein>
<name>A0A1G7DX09_9ACTO</name>
<dbReference type="EMBL" id="FNAU01000013">
    <property type="protein sequence ID" value="SDE56004.1"/>
    <property type="molecule type" value="Genomic_DNA"/>
</dbReference>
<evidence type="ECO:0000313" key="2">
    <source>
        <dbReference type="Proteomes" id="UP000182744"/>
    </source>
</evidence>
<proteinExistence type="predicted"/>
<organism evidence="1 2">
    <name type="scientific">Actinobaculum suis</name>
    <dbReference type="NCBI Taxonomy" id="1657"/>
    <lineage>
        <taxon>Bacteria</taxon>
        <taxon>Bacillati</taxon>
        <taxon>Actinomycetota</taxon>
        <taxon>Actinomycetes</taxon>
        <taxon>Actinomycetales</taxon>
        <taxon>Actinomycetaceae</taxon>
        <taxon>Actinobaculum</taxon>
    </lineage>
</organism>
<dbReference type="AlphaFoldDB" id="A0A1G7DX09"/>
<sequence>MERAAPAGWVNAASWASAAARRFATGPAGARPLKLGQKLADYFAYLVVFDEEAIVAMPGMYGLEWPGAGQGCG</sequence>
<accession>A0A1G7DX09</accession>